<dbReference type="InterPro" id="IPR035896">
    <property type="entry name" value="AN1-like_Znf"/>
</dbReference>
<proteinExistence type="predicted"/>
<feature type="region of interest" description="Disordered" evidence="6">
    <location>
        <begin position="222"/>
        <end position="279"/>
    </location>
</feature>
<dbReference type="InterPro" id="IPR057357">
    <property type="entry name" value="Znf-C2H2_ZFAND2A/B"/>
</dbReference>
<name>A0AAE1KCP1_PETCI</name>
<dbReference type="Gene3D" id="4.10.1110.10">
    <property type="entry name" value="AN1-like Zinc finger"/>
    <property type="match status" value="2"/>
</dbReference>
<feature type="compositionally biased region" description="Low complexity" evidence="6">
    <location>
        <begin position="259"/>
        <end position="279"/>
    </location>
</feature>
<evidence type="ECO:0000256" key="6">
    <source>
        <dbReference type="SAM" id="MobiDB-lite"/>
    </source>
</evidence>
<dbReference type="Pfam" id="PF25403">
    <property type="entry name" value="zf-C2H2_ZFAND2"/>
    <property type="match status" value="1"/>
</dbReference>
<dbReference type="Pfam" id="PF02809">
    <property type="entry name" value="UIM"/>
    <property type="match status" value="2"/>
</dbReference>
<dbReference type="GO" id="GO:0008270">
    <property type="term" value="F:zinc ion binding"/>
    <property type="evidence" value="ECO:0007669"/>
    <property type="project" value="UniProtKB-KW"/>
</dbReference>
<dbReference type="PROSITE" id="PS51039">
    <property type="entry name" value="ZF_AN1"/>
    <property type="match status" value="2"/>
</dbReference>
<evidence type="ECO:0000256" key="1">
    <source>
        <dbReference type="ARBA" id="ARBA00022723"/>
    </source>
</evidence>
<feature type="region of interest" description="Disordered" evidence="6">
    <location>
        <begin position="143"/>
        <end position="202"/>
    </location>
</feature>
<dbReference type="EMBL" id="JAWQEG010002719">
    <property type="protein sequence ID" value="KAK3870084.1"/>
    <property type="molecule type" value="Genomic_DNA"/>
</dbReference>
<dbReference type="SMART" id="SM00154">
    <property type="entry name" value="ZnF_AN1"/>
    <property type="match status" value="2"/>
</dbReference>
<evidence type="ECO:0000256" key="3">
    <source>
        <dbReference type="ARBA" id="ARBA00022771"/>
    </source>
</evidence>
<evidence type="ECO:0000256" key="2">
    <source>
        <dbReference type="ARBA" id="ARBA00022737"/>
    </source>
</evidence>
<dbReference type="InterPro" id="IPR003903">
    <property type="entry name" value="UIM_dom"/>
</dbReference>
<dbReference type="GO" id="GO:0045047">
    <property type="term" value="P:protein targeting to ER"/>
    <property type="evidence" value="ECO:0007669"/>
    <property type="project" value="TreeGrafter"/>
</dbReference>
<dbReference type="Proteomes" id="UP001286313">
    <property type="component" value="Unassembled WGS sequence"/>
</dbReference>
<dbReference type="GO" id="GO:0043161">
    <property type="term" value="P:proteasome-mediated ubiquitin-dependent protein catabolic process"/>
    <property type="evidence" value="ECO:0007669"/>
    <property type="project" value="TreeGrafter"/>
</dbReference>
<dbReference type="AlphaFoldDB" id="A0AAE1KCP1"/>
<accession>A0AAE1KCP1</accession>
<keyword evidence="9" id="KW-1185">Reference proteome</keyword>
<organism evidence="8 9">
    <name type="scientific">Petrolisthes cinctipes</name>
    <name type="common">Flat porcelain crab</name>
    <dbReference type="NCBI Taxonomy" id="88211"/>
    <lineage>
        <taxon>Eukaryota</taxon>
        <taxon>Metazoa</taxon>
        <taxon>Ecdysozoa</taxon>
        <taxon>Arthropoda</taxon>
        <taxon>Crustacea</taxon>
        <taxon>Multicrustacea</taxon>
        <taxon>Malacostraca</taxon>
        <taxon>Eumalacostraca</taxon>
        <taxon>Eucarida</taxon>
        <taxon>Decapoda</taxon>
        <taxon>Pleocyemata</taxon>
        <taxon>Anomura</taxon>
        <taxon>Galatheoidea</taxon>
        <taxon>Porcellanidae</taxon>
        <taxon>Petrolisthes</taxon>
    </lineage>
</organism>
<dbReference type="SMART" id="SM00726">
    <property type="entry name" value="UIM"/>
    <property type="match status" value="2"/>
</dbReference>
<evidence type="ECO:0000256" key="4">
    <source>
        <dbReference type="ARBA" id="ARBA00022833"/>
    </source>
</evidence>
<comment type="caution">
    <text evidence="8">The sequence shown here is derived from an EMBL/GenBank/DDBJ whole genome shotgun (WGS) entry which is preliminary data.</text>
</comment>
<dbReference type="PROSITE" id="PS50330">
    <property type="entry name" value="UIM"/>
    <property type="match status" value="2"/>
</dbReference>
<sequence length="279" mass="29927">MELPHIGTHCAEPTCHKLDFLPFMCNLCKKNFCIDHHKYDAHACPEGHLADVQVPICPLCDQPVPSRPGQPPDLAVNAHLENNCTNKKNKKIYGNRCSARGCKTKEMVPVRCDSCHLNYCLPHRHPTDHQCQGAATARQQALLAAQKRSSNNSATRTTLSQGSSGSSGGRERSSQGGIQRFFSSSSGNPTPTGHTPAPQRTRTSNISALQGGMSEDEALAQAMAASMAEGSQSRNRQGEAAGQGTEEEDAQLARAIAASMSTSRQRSNNSSTLNSCVIC</sequence>
<dbReference type="GO" id="GO:0005783">
    <property type="term" value="C:endoplasmic reticulum"/>
    <property type="evidence" value="ECO:0007669"/>
    <property type="project" value="TreeGrafter"/>
</dbReference>
<feature type="compositionally biased region" description="Polar residues" evidence="6">
    <location>
        <begin position="147"/>
        <end position="159"/>
    </location>
</feature>
<feature type="domain" description="AN1-type" evidence="7">
    <location>
        <begin position="4"/>
        <end position="52"/>
    </location>
</feature>
<feature type="compositionally biased region" description="Low complexity" evidence="6">
    <location>
        <begin position="222"/>
        <end position="244"/>
    </location>
</feature>
<reference evidence="8" key="1">
    <citation type="submission" date="2023-10" db="EMBL/GenBank/DDBJ databases">
        <title>Genome assemblies of two species of porcelain crab, Petrolisthes cinctipes and Petrolisthes manimaculis (Anomura: Porcellanidae).</title>
        <authorList>
            <person name="Angst P."/>
        </authorList>
    </citation>
    <scope>NUCLEOTIDE SEQUENCE</scope>
    <source>
        <strain evidence="8">PB745_01</strain>
        <tissue evidence="8">Gill</tissue>
    </source>
</reference>
<evidence type="ECO:0000256" key="5">
    <source>
        <dbReference type="PROSITE-ProRule" id="PRU00449"/>
    </source>
</evidence>
<dbReference type="SUPFAM" id="SSF118310">
    <property type="entry name" value="AN1-like Zinc finger"/>
    <property type="match status" value="2"/>
</dbReference>
<protein>
    <recommendedName>
        <fullName evidence="7">AN1-type domain-containing protein</fullName>
    </recommendedName>
</protein>
<evidence type="ECO:0000313" key="9">
    <source>
        <dbReference type="Proteomes" id="UP001286313"/>
    </source>
</evidence>
<gene>
    <name evidence="8" type="ORF">Pcinc_024648</name>
</gene>
<dbReference type="InterPro" id="IPR000058">
    <property type="entry name" value="Znf_AN1"/>
</dbReference>
<feature type="domain" description="AN1-type" evidence="7">
    <location>
        <begin position="91"/>
        <end position="139"/>
    </location>
</feature>
<dbReference type="PANTHER" id="PTHR14677">
    <property type="entry name" value="ARSENITE INDUCUBLE RNA ASSOCIATED PROTEIN AIP-1-RELATED"/>
    <property type="match status" value="1"/>
</dbReference>
<feature type="compositionally biased region" description="Polar residues" evidence="6">
    <location>
        <begin position="181"/>
        <end position="202"/>
    </location>
</feature>
<dbReference type="Pfam" id="PF01428">
    <property type="entry name" value="zf-AN1"/>
    <property type="match status" value="2"/>
</dbReference>
<dbReference type="PANTHER" id="PTHR14677:SF20">
    <property type="entry name" value="ZINC FINGER AN1-TYPE CONTAINING 2A-RELATED"/>
    <property type="match status" value="1"/>
</dbReference>
<keyword evidence="4" id="KW-0862">Zinc</keyword>
<keyword evidence="3 5" id="KW-0863">Zinc-finger</keyword>
<keyword evidence="2" id="KW-0677">Repeat</keyword>
<evidence type="ECO:0000313" key="8">
    <source>
        <dbReference type="EMBL" id="KAK3870084.1"/>
    </source>
</evidence>
<keyword evidence="1" id="KW-0479">Metal-binding</keyword>
<evidence type="ECO:0000259" key="7">
    <source>
        <dbReference type="PROSITE" id="PS51039"/>
    </source>
</evidence>